<keyword evidence="2" id="KW-1185">Reference proteome</keyword>
<name>A0A3M7SAX1_BRAPC</name>
<gene>
    <name evidence="1" type="ORF">BpHYR1_038836</name>
</gene>
<sequence length="77" mass="9176">MNSEFMEVRKPFFRIFCSTSFSEKLARTFLTVKLNLKKSFCAERFEIVLNGYFFVLKRETPLEIIMPRFLSSCVSFK</sequence>
<evidence type="ECO:0000313" key="1">
    <source>
        <dbReference type="EMBL" id="RNA32718.1"/>
    </source>
</evidence>
<protein>
    <submittedName>
        <fullName evidence="1">Uncharacterized protein</fullName>
    </submittedName>
</protein>
<accession>A0A3M7SAX1</accession>
<dbReference type="AlphaFoldDB" id="A0A3M7SAX1"/>
<proteinExistence type="predicted"/>
<comment type="caution">
    <text evidence="1">The sequence shown here is derived from an EMBL/GenBank/DDBJ whole genome shotgun (WGS) entry which is preliminary data.</text>
</comment>
<evidence type="ECO:0000313" key="2">
    <source>
        <dbReference type="Proteomes" id="UP000276133"/>
    </source>
</evidence>
<organism evidence="1 2">
    <name type="scientific">Brachionus plicatilis</name>
    <name type="common">Marine rotifer</name>
    <name type="synonym">Brachionus muelleri</name>
    <dbReference type="NCBI Taxonomy" id="10195"/>
    <lineage>
        <taxon>Eukaryota</taxon>
        <taxon>Metazoa</taxon>
        <taxon>Spiralia</taxon>
        <taxon>Gnathifera</taxon>
        <taxon>Rotifera</taxon>
        <taxon>Eurotatoria</taxon>
        <taxon>Monogononta</taxon>
        <taxon>Pseudotrocha</taxon>
        <taxon>Ploima</taxon>
        <taxon>Brachionidae</taxon>
        <taxon>Brachionus</taxon>
    </lineage>
</organism>
<dbReference type="EMBL" id="REGN01001758">
    <property type="protein sequence ID" value="RNA32718.1"/>
    <property type="molecule type" value="Genomic_DNA"/>
</dbReference>
<reference evidence="1 2" key="1">
    <citation type="journal article" date="2018" name="Sci. Rep.">
        <title>Genomic signatures of local adaptation to the degree of environmental predictability in rotifers.</title>
        <authorList>
            <person name="Franch-Gras L."/>
            <person name="Hahn C."/>
            <person name="Garcia-Roger E.M."/>
            <person name="Carmona M.J."/>
            <person name="Serra M."/>
            <person name="Gomez A."/>
        </authorList>
    </citation>
    <scope>NUCLEOTIDE SEQUENCE [LARGE SCALE GENOMIC DNA]</scope>
    <source>
        <strain evidence="1">HYR1</strain>
    </source>
</reference>
<dbReference type="Proteomes" id="UP000276133">
    <property type="component" value="Unassembled WGS sequence"/>
</dbReference>